<comment type="subcellular location">
    <subcellularLocation>
        <location evidence="1">Secreted</location>
        <location evidence="1">Cell wall</location>
    </subcellularLocation>
</comment>
<dbReference type="GO" id="GO:0071555">
    <property type="term" value="P:cell wall organization"/>
    <property type="evidence" value="ECO:0007669"/>
    <property type="project" value="UniProtKB-KW"/>
</dbReference>
<evidence type="ECO:0000256" key="1">
    <source>
        <dbReference type="ARBA" id="ARBA00004191"/>
    </source>
</evidence>
<sequence>MQIDGTVIAPTSPSYWKAGSMQWLQLKQLTKGITIQGGGLIEGQGNAWWGNAHGDETNFPRLLGAQRKGKLPSRRPTALRFYGSYNVTVSGITIQNSPQCHLKFDNCDSVRVSNITISSPGDSPNTDGIHLQNSANVEIRQSVISCGDDCISIQTGSSMVHVQSVTCGPGHGISIGSLGEGRTAAWVSNVTVEHVAFVGTLTGVRIKTWQGGSGSLRDVKFSNIRVSHVQTPIVINQYYSDGRSNKNQSSAVAISQISYDTIIGTYTEQPVYLACSDSFPCKALSISNLDLEPEEDKYHVLAPYCWQAYGVLHGPVIPPVDCLKKAV</sequence>
<name>A0A835VAF0_VANPL</name>
<keyword evidence="6 9" id="KW-0326">Glycosidase</keyword>
<feature type="active site" evidence="8">
    <location>
        <position position="171"/>
    </location>
</feature>
<evidence type="ECO:0000256" key="3">
    <source>
        <dbReference type="ARBA" id="ARBA00022512"/>
    </source>
</evidence>
<dbReference type="SUPFAM" id="SSF51126">
    <property type="entry name" value="Pectin lyase-like"/>
    <property type="match status" value="1"/>
</dbReference>
<proteinExistence type="inferred from homology"/>
<dbReference type="AlphaFoldDB" id="A0A835VAF0"/>
<keyword evidence="4" id="KW-0964">Secreted</keyword>
<dbReference type="InterPro" id="IPR011050">
    <property type="entry name" value="Pectin_lyase_fold/virulence"/>
</dbReference>
<keyword evidence="3" id="KW-0134">Cell wall</keyword>
<dbReference type="InterPro" id="IPR000743">
    <property type="entry name" value="Glyco_hydro_28"/>
</dbReference>
<dbReference type="Gene3D" id="2.160.20.10">
    <property type="entry name" value="Single-stranded right-handed beta-helix, Pectin lyase-like"/>
    <property type="match status" value="1"/>
</dbReference>
<organism evidence="10 11">
    <name type="scientific">Vanilla planifolia</name>
    <name type="common">Vanilla</name>
    <dbReference type="NCBI Taxonomy" id="51239"/>
    <lineage>
        <taxon>Eukaryota</taxon>
        <taxon>Viridiplantae</taxon>
        <taxon>Streptophyta</taxon>
        <taxon>Embryophyta</taxon>
        <taxon>Tracheophyta</taxon>
        <taxon>Spermatophyta</taxon>
        <taxon>Magnoliopsida</taxon>
        <taxon>Liliopsida</taxon>
        <taxon>Asparagales</taxon>
        <taxon>Orchidaceae</taxon>
        <taxon>Vanilloideae</taxon>
        <taxon>Vanilleae</taxon>
        <taxon>Vanilla</taxon>
    </lineage>
</organism>
<dbReference type="Proteomes" id="UP000639772">
    <property type="component" value="Unassembled WGS sequence"/>
</dbReference>
<comment type="caution">
    <text evidence="10">The sequence shown here is derived from an EMBL/GenBank/DDBJ whole genome shotgun (WGS) entry which is preliminary data.</text>
</comment>
<dbReference type="SMART" id="SM00710">
    <property type="entry name" value="PbH1"/>
    <property type="match status" value="4"/>
</dbReference>
<evidence type="ECO:0000256" key="9">
    <source>
        <dbReference type="RuleBase" id="RU361169"/>
    </source>
</evidence>
<evidence type="ECO:0000313" key="11">
    <source>
        <dbReference type="Proteomes" id="UP000639772"/>
    </source>
</evidence>
<keyword evidence="5 9" id="KW-0378">Hydrolase</keyword>
<evidence type="ECO:0000256" key="8">
    <source>
        <dbReference type="PROSITE-ProRule" id="PRU10052"/>
    </source>
</evidence>
<dbReference type="InterPro" id="IPR006626">
    <property type="entry name" value="PbH1"/>
</dbReference>
<evidence type="ECO:0000256" key="5">
    <source>
        <dbReference type="ARBA" id="ARBA00022801"/>
    </source>
</evidence>
<dbReference type="PROSITE" id="PS00502">
    <property type="entry name" value="POLYGALACTURONASE"/>
    <property type="match status" value="1"/>
</dbReference>
<protein>
    <recommendedName>
        <fullName evidence="12">Polygalacturonase</fullName>
    </recommendedName>
</protein>
<reference evidence="10 11" key="1">
    <citation type="journal article" date="2020" name="Nat. Food">
        <title>A phased Vanilla planifolia genome enables genetic improvement of flavour and production.</title>
        <authorList>
            <person name="Hasing T."/>
            <person name="Tang H."/>
            <person name="Brym M."/>
            <person name="Khazi F."/>
            <person name="Huang T."/>
            <person name="Chambers A.H."/>
        </authorList>
    </citation>
    <scope>NUCLEOTIDE SEQUENCE [LARGE SCALE GENOMIC DNA]</scope>
    <source>
        <tissue evidence="10">Leaf</tissue>
    </source>
</reference>
<dbReference type="EMBL" id="JADCNM010000002">
    <property type="protein sequence ID" value="KAG0493479.1"/>
    <property type="molecule type" value="Genomic_DNA"/>
</dbReference>
<evidence type="ECO:0000256" key="7">
    <source>
        <dbReference type="ARBA" id="ARBA00023316"/>
    </source>
</evidence>
<accession>A0A835VAF0</accession>
<evidence type="ECO:0000256" key="6">
    <source>
        <dbReference type="ARBA" id="ARBA00023295"/>
    </source>
</evidence>
<keyword evidence="7" id="KW-0961">Cell wall biogenesis/degradation</keyword>
<evidence type="ECO:0008006" key="12">
    <source>
        <dbReference type="Google" id="ProtNLM"/>
    </source>
</evidence>
<evidence type="ECO:0000313" key="10">
    <source>
        <dbReference type="EMBL" id="KAG0493479.1"/>
    </source>
</evidence>
<dbReference type="InterPro" id="IPR012334">
    <property type="entry name" value="Pectin_lyas_fold"/>
</dbReference>
<dbReference type="GO" id="GO:0004650">
    <property type="term" value="F:polygalacturonase activity"/>
    <property type="evidence" value="ECO:0007669"/>
    <property type="project" value="InterPro"/>
</dbReference>
<dbReference type="Pfam" id="PF00295">
    <property type="entry name" value="Glyco_hydro_28"/>
    <property type="match status" value="1"/>
</dbReference>
<comment type="similarity">
    <text evidence="2 9">Belongs to the glycosyl hydrolase 28 family.</text>
</comment>
<dbReference type="OrthoDB" id="187139at2759"/>
<evidence type="ECO:0000256" key="2">
    <source>
        <dbReference type="ARBA" id="ARBA00008834"/>
    </source>
</evidence>
<gene>
    <name evidence="10" type="ORF">HPP92_004473</name>
</gene>
<evidence type="ECO:0000256" key="4">
    <source>
        <dbReference type="ARBA" id="ARBA00022525"/>
    </source>
</evidence>
<dbReference type="GO" id="GO:0005975">
    <property type="term" value="P:carbohydrate metabolic process"/>
    <property type="evidence" value="ECO:0007669"/>
    <property type="project" value="InterPro"/>
</dbReference>
<dbReference type="PANTHER" id="PTHR31375">
    <property type="match status" value="1"/>
</dbReference>